<evidence type="ECO:0000313" key="2">
    <source>
        <dbReference type="Proteomes" id="UP000800041"/>
    </source>
</evidence>
<reference evidence="1" key="1">
    <citation type="journal article" date="2020" name="Stud. Mycol.">
        <title>101 Dothideomycetes genomes: a test case for predicting lifestyles and emergence of pathogens.</title>
        <authorList>
            <person name="Haridas S."/>
            <person name="Albert R."/>
            <person name="Binder M."/>
            <person name="Bloem J."/>
            <person name="Labutti K."/>
            <person name="Salamov A."/>
            <person name="Andreopoulos B."/>
            <person name="Baker S."/>
            <person name="Barry K."/>
            <person name="Bills G."/>
            <person name="Bluhm B."/>
            <person name="Cannon C."/>
            <person name="Castanera R."/>
            <person name="Culley D."/>
            <person name="Daum C."/>
            <person name="Ezra D."/>
            <person name="Gonzalez J."/>
            <person name="Henrissat B."/>
            <person name="Kuo A."/>
            <person name="Liang C."/>
            <person name="Lipzen A."/>
            <person name="Lutzoni F."/>
            <person name="Magnuson J."/>
            <person name="Mondo S."/>
            <person name="Nolan M."/>
            <person name="Ohm R."/>
            <person name="Pangilinan J."/>
            <person name="Park H.-J."/>
            <person name="Ramirez L."/>
            <person name="Alfaro M."/>
            <person name="Sun H."/>
            <person name="Tritt A."/>
            <person name="Yoshinaga Y."/>
            <person name="Zwiers L.-H."/>
            <person name="Turgeon B."/>
            <person name="Goodwin S."/>
            <person name="Spatafora J."/>
            <person name="Crous P."/>
            <person name="Grigoriev I."/>
        </authorList>
    </citation>
    <scope>NUCLEOTIDE SEQUENCE</scope>
    <source>
        <strain evidence="1">CBS 113979</strain>
    </source>
</reference>
<sequence>MVEIQREDLAQWIDESAKGLKWVSKTEFAVLDYRSVQDHTAGVLLRHRSMPDDWLDEDLWVPERAEWKLLKWRVEFGNAYDLIGLLNVMEGNILYEDEDTWVDERGLYWRPEWVDESMATGGGK</sequence>
<keyword evidence="2" id="KW-1185">Reference proteome</keyword>
<proteinExistence type="predicted"/>
<accession>A0A6G1GSP0</accession>
<gene>
    <name evidence="1" type="ORF">K402DRAFT_406421</name>
</gene>
<dbReference type="Proteomes" id="UP000800041">
    <property type="component" value="Unassembled WGS sequence"/>
</dbReference>
<organism evidence="1 2">
    <name type="scientific">Aulographum hederae CBS 113979</name>
    <dbReference type="NCBI Taxonomy" id="1176131"/>
    <lineage>
        <taxon>Eukaryota</taxon>
        <taxon>Fungi</taxon>
        <taxon>Dikarya</taxon>
        <taxon>Ascomycota</taxon>
        <taxon>Pezizomycotina</taxon>
        <taxon>Dothideomycetes</taxon>
        <taxon>Pleosporomycetidae</taxon>
        <taxon>Aulographales</taxon>
        <taxon>Aulographaceae</taxon>
    </lineage>
</organism>
<dbReference type="EMBL" id="ML977171">
    <property type="protein sequence ID" value="KAF1983961.1"/>
    <property type="molecule type" value="Genomic_DNA"/>
</dbReference>
<name>A0A6G1GSP0_9PEZI</name>
<dbReference type="AlphaFoldDB" id="A0A6G1GSP0"/>
<evidence type="ECO:0000313" key="1">
    <source>
        <dbReference type="EMBL" id="KAF1983961.1"/>
    </source>
</evidence>
<protein>
    <submittedName>
        <fullName evidence="1">Uncharacterized protein</fullName>
    </submittedName>
</protein>